<reference evidence="2 3" key="1">
    <citation type="journal article" date="2014" name="Am. J. Bot.">
        <title>Genome assembly and annotation for red clover (Trifolium pratense; Fabaceae).</title>
        <authorList>
            <person name="Istvanek J."/>
            <person name="Jaros M."/>
            <person name="Krenek A."/>
            <person name="Repkova J."/>
        </authorList>
    </citation>
    <scope>NUCLEOTIDE SEQUENCE [LARGE SCALE GENOMIC DNA]</scope>
    <source>
        <strain evidence="3">cv. Tatra</strain>
        <tissue evidence="2">Young leaves</tissue>
    </source>
</reference>
<protein>
    <recommendedName>
        <fullName evidence="4">Resistance protein</fullName>
    </recommendedName>
</protein>
<proteinExistence type="predicted"/>
<evidence type="ECO:0000256" key="1">
    <source>
        <dbReference type="SAM" id="MobiDB-lite"/>
    </source>
</evidence>
<dbReference type="Proteomes" id="UP000236291">
    <property type="component" value="Unassembled WGS sequence"/>
</dbReference>
<comment type="caution">
    <text evidence="2">The sequence shown here is derived from an EMBL/GenBank/DDBJ whole genome shotgun (WGS) entry which is preliminary data.</text>
</comment>
<evidence type="ECO:0008006" key="4">
    <source>
        <dbReference type="Google" id="ProtNLM"/>
    </source>
</evidence>
<dbReference type="EMBL" id="ASHM01111385">
    <property type="protein sequence ID" value="PNX70118.1"/>
    <property type="molecule type" value="Genomic_DNA"/>
</dbReference>
<evidence type="ECO:0000313" key="2">
    <source>
        <dbReference type="EMBL" id="PNX70118.1"/>
    </source>
</evidence>
<accession>A0A2K3KV12</accession>
<organism evidence="2 3">
    <name type="scientific">Trifolium pratense</name>
    <name type="common">Red clover</name>
    <dbReference type="NCBI Taxonomy" id="57577"/>
    <lineage>
        <taxon>Eukaryota</taxon>
        <taxon>Viridiplantae</taxon>
        <taxon>Streptophyta</taxon>
        <taxon>Embryophyta</taxon>
        <taxon>Tracheophyta</taxon>
        <taxon>Spermatophyta</taxon>
        <taxon>Magnoliopsida</taxon>
        <taxon>eudicotyledons</taxon>
        <taxon>Gunneridae</taxon>
        <taxon>Pentapetalae</taxon>
        <taxon>rosids</taxon>
        <taxon>fabids</taxon>
        <taxon>Fabales</taxon>
        <taxon>Fabaceae</taxon>
        <taxon>Papilionoideae</taxon>
        <taxon>50 kb inversion clade</taxon>
        <taxon>NPAAA clade</taxon>
        <taxon>Hologalegina</taxon>
        <taxon>IRL clade</taxon>
        <taxon>Trifolieae</taxon>
        <taxon>Trifolium</taxon>
    </lineage>
</organism>
<dbReference type="AlphaFoldDB" id="A0A2K3KV12"/>
<gene>
    <name evidence="2" type="ORF">L195_g057107</name>
</gene>
<feature type="region of interest" description="Disordered" evidence="1">
    <location>
        <begin position="1"/>
        <end position="32"/>
    </location>
</feature>
<sequence length="95" mass="11283">MSNVRDENFYWGAEPQPRKIQEQDFQQKEYPSDKAEEKVEIDKVIDIICALFANIKLERIWKQHPLFLKFMGFLTKKRKKTDDIFLSSSSQSQAL</sequence>
<name>A0A2K3KV12_TRIPR</name>
<evidence type="ECO:0000313" key="3">
    <source>
        <dbReference type="Proteomes" id="UP000236291"/>
    </source>
</evidence>
<reference evidence="2 3" key="2">
    <citation type="journal article" date="2017" name="Front. Plant Sci.">
        <title>Gene Classification and Mining of Molecular Markers Useful in Red Clover (Trifolium pratense) Breeding.</title>
        <authorList>
            <person name="Istvanek J."/>
            <person name="Dluhosova J."/>
            <person name="Dluhos P."/>
            <person name="Patkova L."/>
            <person name="Nedelnik J."/>
            <person name="Repkova J."/>
        </authorList>
    </citation>
    <scope>NUCLEOTIDE SEQUENCE [LARGE SCALE GENOMIC DNA]</scope>
    <source>
        <strain evidence="3">cv. Tatra</strain>
        <tissue evidence="2">Young leaves</tissue>
    </source>
</reference>
<feature type="compositionally biased region" description="Basic and acidic residues" evidence="1">
    <location>
        <begin position="16"/>
        <end position="32"/>
    </location>
</feature>